<dbReference type="GO" id="GO:0016812">
    <property type="term" value="F:hydrolase activity, acting on carbon-nitrogen (but not peptide) bonds, in cyclic amides"/>
    <property type="evidence" value="ECO:0007669"/>
    <property type="project" value="TreeGrafter"/>
</dbReference>
<dbReference type="PANTHER" id="PTHR11647:SF1">
    <property type="entry name" value="COLLAPSIN RESPONSE MEDIATOR PROTEIN"/>
    <property type="match status" value="1"/>
</dbReference>
<organism evidence="2 3">
    <name type="scientific">Exilibacterium tricleocarpae</name>
    <dbReference type="NCBI Taxonomy" id="2591008"/>
    <lineage>
        <taxon>Bacteria</taxon>
        <taxon>Pseudomonadati</taxon>
        <taxon>Pseudomonadota</taxon>
        <taxon>Gammaproteobacteria</taxon>
        <taxon>Cellvibrionales</taxon>
        <taxon>Cellvibrionaceae</taxon>
        <taxon>Exilibacterium</taxon>
    </lineage>
</organism>
<dbReference type="CDD" id="cd01297">
    <property type="entry name" value="D-aminoacylase"/>
    <property type="match status" value="1"/>
</dbReference>
<evidence type="ECO:0000313" key="3">
    <source>
        <dbReference type="Proteomes" id="UP000319732"/>
    </source>
</evidence>
<dbReference type="InterPro" id="IPR013108">
    <property type="entry name" value="Amidohydro_3"/>
</dbReference>
<proteinExistence type="predicted"/>
<dbReference type="InterPro" id="IPR011059">
    <property type="entry name" value="Metal-dep_hydrolase_composite"/>
</dbReference>
<dbReference type="InterPro" id="IPR050378">
    <property type="entry name" value="Metallo-dep_Hydrolases_sf"/>
</dbReference>
<dbReference type="SUPFAM" id="SSF51338">
    <property type="entry name" value="Composite domain of metallo-dependent hydrolases"/>
    <property type="match status" value="1"/>
</dbReference>
<dbReference type="InterPro" id="IPR023100">
    <property type="entry name" value="D-aminoacylase_insert_dom_sf"/>
</dbReference>
<comment type="caution">
    <text evidence="2">The sequence shown here is derived from an EMBL/GenBank/DDBJ whole genome shotgun (WGS) entry which is preliminary data.</text>
</comment>
<accession>A0A545SZX3</accession>
<sequence length="543" mass="59444">MSNVVHIFFVLFSMVLLPACSRQVPEEEYDLVIRNGWVLDGLGNPAQKADVAIVGDRFVKVGAVTAAGAREIDATGKYVSPGWIDMMDQSGQVLLKNGRAENKVLMGVTSAIGGEGGTAVPAGELRAYFRTLEEQGISINFGSYYNAWQARSAVLAENITTVTDADIAAMQAQMRLAMEAGAVGMSSTAFYPPMSLLTTRELIEMSRAIAPYGGIYAAHMRDESEKLLSAIEEMITIAEQASVAVEIYHFKSAFAPHWGSEIHKAIDLVNRARSRGIDIAANQYPYTAGGTGIDATVPRWVWEEGEEEAVKLLRDPDVRSRLKTEIADPHSDRMVNNSGGWQNITLANAYNEKYTDYHGKRFTEIAELVNKDPADAAWDIMLEALPNRAYALYHLMSEGDVKAIMQQPWVSIGSDAGAAEVLGEVDAIGLPHPRAYGTFPRIIAKYVREDGLLTLADAIRKMTSLSAKRMRLSDRGVIKQGKYADVVIFDYDNIQDNATWQQPLRTPTGIDYVLVNGVVVAEQGKHTGKTPGRVLYGPGYQSQ</sequence>
<dbReference type="RefSeq" id="WP_142928936.1">
    <property type="nucleotide sequence ID" value="NZ_ML660102.1"/>
</dbReference>
<evidence type="ECO:0000259" key="1">
    <source>
        <dbReference type="Pfam" id="PF07969"/>
    </source>
</evidence>
<dbReference type="Gene3D" id="3.20.20.140">
    <property type="entry name" value="Metal-dependent hydrolases"/>
    <property type="match status" value="2"/>
</dbReference>
<dbReference type="GO" id="GO:0005829">
    <property type="term" value="C:cytosol"/>
    <property type="evidence" value="ECO:0007669"/>
    <property type="project" value="TreeGrafter"/>
</dbReference>
<dbReference type="InterPro" id="IPR032466">
    <property type="entry name" value="Metal_Hydrolase"/>
</dbReference>
<dbReference type="OrthoDB" id="9766983at2"/>
<protein>
    <submittedName>
        <fullName evidence="2">D-aminoacylase</fullName>
    </submittedName>
</protein>
<name>A0A545SZX3_9GAMM</name>
<dbReference type="AlphaFoldDB" id="A0A545SZX3"/>
<dbReference type="Pfam" id="PF07969">
    <property type="entry name" value="Amidohydro_3"/>
    <property type="match status" value="1"/>
</dbReference>
<dbReference type="Gene3D" id="2.30.40.10">
    <property type="entry name" value="Urease, subunit C, domain 1"/>
    <property type="match status" value="2"/>
</dbReference>
<dbReference type="PANTHER" id="PTHR11647">
    <property type="entry name" value="HYDRANTOINASE/DIHYDROPYRIMIDINASE FAMILY MEMBER"/>
    <property type="match status" value="1"/>
</dbReference>
<dbReference type="Gene3D" id="3.30.1490.130">
    <property type="entry name" value="D-aminoacylase. Domain 3"/>
    <property type="match status" value="1"/>
</dbReference>
<keyword evidence="3" id="KW-1185">Reference proteome</keyword>
<dbReference type="Proteomes" id="UP000319732">
    <property type="component" value="Unassembled WGS sequence"/>
</dbReference>
<dbReference type="EMBL" id="VHSG01000024">
    <property type="protein sequence ID" value="TQV70526.1"/>
    <property type="molecule type" value="Genomic_DNA"/>
</dbReference>
<dbReference type="GO" id="GO:0016811">
    <property type="term" value="F:hydrolase activity, acting on carbon-nitrogen (but not peptide) bonds, in linear amides"/>
    <property type="evidence" value="ECO:0007669"/>
    <property type="project" value="InterPro"/>
</dbReference>
<gene>
    <name evidence="2" type="ORF">FKG94_21120</name>
</gene>
<feature type="domain" description="Amidohydrolase 3" evidence="1">
    <location>
        <begin position="430"/>
        <end position="521"/>
    </location>
</feature>
<evidence type="ECO:0000313" key="2">
    <source>
        <dbReference type="EMBL" id="TQV70526.1"/>
    </source>
</evidence>
<dbReference type="SUPFAM" id="SSF51556">
    <property type="entry name" value="Metallo-dependent hydrolases"/>
    <property type="match status" value="1"/>
</dbReference>
<reference evidence="2 3" key="1">
    <citation type="submission" date="2019-06" db="EMBL/GenBank/DDBJ databases">
        <title>Whole genome sequence for Cellvibrionaceae sp. R142.</title>
        <authorList>
            <person name="Wang G."/>
        </authorList>
    </citation>
    <scope>NUCLEOTIDE SEQUENCE [LARGE SCALE GENOMIC DNA]</scope>
    <source>
        <strain evidence="2 3">R142</strain>
    </source>
</reference>